<dbReference type="HAMAP" id="MF_00555">
    <property type="entry name" value="AsnA"/>
    <property type="match status" value="1"/>
</dbReference>
<dbReference type="Gene3D" id="3.30.930.10">
    <property type="entry name" value="Bira Bifunctional Protein, Domain 2"/>
    <property type="match status" value="1"/>
</dbReference>
<dbReference type="GO" id="GO:0005524">
    <property type="term" value="F:ATP binding"/>
    <property type="evidence" value="ECO:0007669"/>
    <property type="project" value="UniProtKB-UniRule"/>
</dbReference>
<evidence type="ECO:0000256" key="4">
    <source>
        <dbReference type="ARBA" id="ARBA00022741"/>
    </source>
</evidence>
<evidence type="ECO:0000256" key="6">
    <source>
        <dbReference type="ARBA" id="ARBA00022888"/>
    </source>
</evidence>
<keyword evidence="2 7" id="KW-0436">Ligase</keyword>
<dbReference type="SUPFAM" id="SSF55681">
    <property type="entry name" value="Class II aaRS and biotin synthetases"/>
    <property type="match status" value="1"/>
</dbReference>
<comment type="similarity">
    <text evidence="7">Belongs to the class-II aminoacyl-tRNA synthetase family. AsnA subfamily.</text>
</comment>
<protein>
    <recommendedName>
        <fullName evidence="7 8">Aspartate--ammonia ligase</fullName>
        <ecNumber evidence="7 8">6.3.1.1</ecNumber>
    </recommendedName>
    <alternativeName>
        <fullName evidence="7">Asparagine synthetase A</fullName>
    </alternativeName>
</protein>
<organism evidence="10 11">
    <name type="scientific">Keratinibaculum paraultunense</name>
    <dbReference type="NCBI Taxonomy" id="1278232"/>
    <lineage>
        <taxon>Bacteria</taxon>
        <taxon>Bacillati</taxon>
        <taxon>Bacillota</taxon>
        <taxon>Tissierellia</taxon>
        <taxon>Tissierellales</taxon>
        <taxon>Tepidimicrobiaceae</taxon>
        <taxon>Keratinibaculum</taxon>
    </lineage>
</organism>
<sequence length="325" mass="38148">MDKLDVRETQIAIKLIKDFFERELANSLNLIRVSAPLFVKTDTGLNDNLTGVERPVTFNMRKYNQQLEIIQSLAKWKRIALKKYDFNVGEGIYTDMNAIRPDERLSPIHSIYVDQWDWEKVISKEDRNEDFLKYTVKTIFDVFKKTEKMINGIYPFLEKKLPEEITFITTQELEDLYPCYSPKDRERFIAKKHKAVFLMKIGGKLKSGIPHDKRAPDYDDWELNGDILFWNPVLEDAIELSSMGIRVNKNSLKRQMQEAGREKEMKLSYHKMLLEDKLPQTIGGGIGQSRICMFFLEKKHIGQVQASVWPEDIIEECERNNIFLL</sequence>
<evidence type="ECO:0000256" key="5">
    <source>
        <dbReference type="ARBA" id="ARBA00022840"/>
    </source>
</evidence>
<keyword evidence="5 7" id="KW-0067">ATP-binding</keyword>
<gene>
    <name evidence="7" type="primary">asnA</name>
    <name evidence="10" type="ORF">EDD65_10515</name>
</gene>
<feature type="domain" description="Aminoacyl-transfer RNA synthetases class-II family profile" evidence="9">
    <location>
        <begin position="14"/>
        <end position="310"/>
    </location>
</feature>
<keyword evidence="1 7" id="KW-0963">Cytoplasm</keyword>
<dbReference type="PANTHER" id="PTHR30073">
    <property type="entry name" value="ASPARTATE--AMMONIA LIGASE"/>
    <property type="match status" value="1"/>
</dbReference>
<keyword evidence="3 7" id="KW-0028">Amino-acid biosynthesis</keyword>
<proteinExistence type="inferred from homology"/>
<dbReference type="GO" id="GO:0070981">
    <property type="term" value="P:L-asparagine biosynthetic process"/>
    <property type="evidence" value="ECO:0007669"/>
    <property type="project" value="UniProtKB-UniRule"/>
</dbReference>
<dbReference type="PROSITE" id="PS50862">
    <property type="entry name" value="AA_TRNA_LIGASE_II"/>
    <property type="match status" value="1"/>
</dbReference>
<dbReference type="GO" id="GO:0005829">
    <property type="term" value="C:cytosol"/>
    <property type="evidence" value="ECO:0007669"/>
    <property type="project" value="TreeGrafter"/>
</dbReference>
<dbReference type="PIRSF" id="PIRSF001555">
    <property type="entry name" value="Asp_ammon_ligase"/>
    <property type="match status" value="1"/>
</dbReference>
<keyword evidence="4 7" id="KW-0547">Nucleotide-binding</keyword>
<dbReference type="InterPro" id="IPR004618">
    <property type="entry name" value="AsnA"/>
</dbReference>
<evidence type="ECO:0000313" key="10">
    <source>
        <dbReference type="EMBL" id="TCS89544.1"/>
    </source>
</evidence>
<name>A0A4R3KZG7_9FIRM</name>
<dbReference type="PANTHER" id="PTHR30073:SF5">
    <property type="entry name" value="ASPARTATE--AMMONIA LIGASE"/>
    <property type="match status" value="1"/>
</dbReference>
<keyword evidence="11" id="KW-1185">Reference proteome</keyword>
<reference evidence="10 11" key="1">
    <citation type="submission" date="2019-03" db="EMBL/GenBank/DDBJ databases">
        <title>Genomic Encyclopedia of Type Strains, Phase IV (KMG-IV): sequencing the most valuable type-strain genomes for metagenomic binning, comparative biology and taxonomic classification.</title>
        <authorList>
            <person name="Goeker M."/>
        </authorList>
    </citation>
    <scope>NUCLEOTIDE SEQUENCE [LARGE SCALE GENOMIC DNA]</scope>
    <source>
        <strain evidence="10 11">DSM 26752</strain>
    </source>
</reference>
<dbReference type="RefSeq" id="WP_132027028.1">
    <property type="nucleotide sequence ID" value="NZ_CP068564.1"/>
</dbReference>
<dbReference type="Proteomes" id="UP000294567">
    <property type="component" value="Unassembled WGS sequence"/>
</dbReference>
<comment type="pathway">
    <text evidence="7">Amino-acid biosynthesis; L-asparagine biosynthesis; L-asparagine from L-aspartate (ammonia route): step 1/1.</text>
</comment>
<dbReference type="EC" id="6.3.1.1" evidence="7 8"/>
<dbReference type="InterPro" id="IPR006195">
    <property type="entry name" value="aa-tRNA-synth_II"/>
</dbReference>
<dbReference type="GO" id="GO:0140096">
    <property type="term" value="F:catalytic activity, acting on a protein"/>
    <property type="evidence" value="ECO:0007669"/>
    <property type="project" value="UniProtKB-ARBA"/>
</dbReference>
<dbReference type="OrthoDB" id="9766088at2"/>
<evidence type="ECO:0000256" key="7">
    <source>
        <dbReference type="HAMAP-Rule" id="MF_00555"/>
    </source>
</evidence>
<comment type="catalytic activity">
    <reaction evidence="7">
        <text>L-aspartate + NH4(+) + ATP = L-asparagine + AMP + diphosphate + H(+)</text>
        <dbReference type="Rhea" id="RHEA:11372"/>
        <dbReference type="ChEBI" id="CHEBI:15378"/>
        <dbReference type="ChEBI" id="CHEBI:28938"/>
        <dbReference type="ChEBI" id="CHEBI:29991"/>
        <dbReference type="ChEBI" id="CHEBI:30616"/>
        <dbReference type="ChEBI" id="CHEBI:33019"/>
        <dbReference type="ChEBI" id="CHEBI:58048"/>
        <dbReference type="ChEBI" id="CHEBI:456215"/>
        <dbReference type="EC" id="6.3.1.1"/>
    </reaction>
</comment>
<dbReference type="AlphaFoldDB" id="A0A4R3KZG7"/>
<dbReference type="InterPro" id="IPR045864">
    <property type="entry name" value="aa-tRNA-synth_II/BPL/LPL"/>
</dbReference>
<evidence type="ECO:0000313" key="11">
    <source>
        <dbReference type="Proteomes" id="UP000294567"/>
    </source>
</evidence>
<dbReference type="GO" id="GO:0016740">
    <property type="term" value="F:transferase activity"/>
    <property type="evidence" value="ECO:0007669"/>
    <property type="project" value="UniProtKB-ARBA"/>
</dbReference>
<comment type="subcellular location">
    <subcellularLocation>
        <location evidence="7">Cytoplasm</location>
    </subcellularLocation>
</comment>
<keyword evidence="6 7" id="KW-0061">Asparagine biosynthesis</keyword>
<dbReference type="NCBIfam" id="TIGR00669">
    <property type="entry name" value="asnA"/>
    <property type="match status" value="1"/>
</dbReference>
<evidence type="ECO:0000256" key="2">
    <source>
        <dbReference type="ARBA" id="ARBA00022598"/>
    </source>
</evidence>
<evidence type="ECO:0000256" key="3">
    <source>
        <dbReference type="ARBA" id="ARBA00022605"/>
    </source>
</evidence>
<evidence type="ECO:0000256" key="8">
    <source>
        <dbReference type="NCBIfam" id="TIGR00669"/>
    </source>
</evidence>
<dbReference type="Pfam" id="PF03590">
    <property type="entry name" value="AsnA"/>
    <property type="match status" value="1"/>
</dbReference>
<dbReference type="UniPathway" id="UPA00134">
    <property type="reaction ID" value="UER00194"/>
</dbReference>
<accession>A0A4R3KZG7</accession>
<dbReference type="EMBL" id="SMAE01000005">
    <property type="protein sequence ID" value="TCS89544.1"/>
    <property type="molecule type" value="Genomic_DNA"/>
</dbReference>
<evidence type="ECO:0000256" key="1">
    <source>
        <dbReference type="ARBA" id="ARBA00022490"/>
    </source>
</evidence>
<dbReference type="GO" id="GO:0004071">
    <property type="term" value="F:aspartate-ammonia ligase activity"/>
    <property type="evidence" value="ECO:0007669"/>
    <property type="project" value="UniProtKB-UniRule"/>
</dbReference>
<evidence type="ECO:0000259" key="9">
    <source>
        <dbReference type="PROSITE" id="PS50862"/>
    </source>
</evidence>
<comment type="caution">
    <text evidence="10">The sequence shown here is derived from an EMBL/GenBank/DDBJ whole genome shotgun (WGS) entry which is preliminary data.</text>
</comment>